<dbReference type="Pfam" id="PF08044">
    <property type="entry name" value="DUF1707"/>
    <property type="match status" value="1"/>
</dbReference>
<dbReference type="STRING" id="1408189.CLAC_11145"/>
<dbReference type="PANTHER" id="PTHR40763:SF5">
    <property type="entry name" value="MEMBRANE PROTEIN"/>
    <property type="match status" value="1"/>
</dbReference>
<sequence>MSDNLPHGIQPGNSDKPRMRAGNQAREKTIAKLEWAFRDGQIDFAELQERTQAAHASTYVDQLPQLVNDLTLPNPRSGTVAPAPHNGEAVGRHRASASGMGQVERQSEFQRGPNESWVSLAAFSGNDKKGRWHCAPQHTVAAAFGGVELDLTQATLSEQDTFINVGCAFGGVDILIPDSYALNLQVLPVFGGATTTGEYLGSPTTQQSTDPSAQPRITVRGFVAFGGVEVKWVPSA</sequence>
<dbReference type="OrthoDB" id="3625082at2"/>
<accession>A0A0K2H2G4</accession>
<keyword evidence="5" id="KW-1185">Reference proteome</keyword>
<organism evidence="4 5">
    <name type="scientific">Corynebacterium lactis RW2-5</name>
    <dbReference type="NCBI Taxonomy" id="1408189"/>
    <lineage>
        <taxon>Bacteria</taxon>
        <taxon>Bacillati</taxon>
        <taxon>Actinomycetota</taxon>
        <taxon>Actinomycetes</taxon>
        <taxon>Mycobacteriales</taxon>
        <taxon>Corynebacteriaceae</taxon>
        <taxon>Corynebacterium</taxon>
    </lineage>
</organism>
<dbReference type="KEGG" id="clw:CLAC_11145"/>
<feature type="domain" description="DUF1707" evidence="2">
    <location>
        <begin position="19"/>
        <end position="70"/>
    </location>
</feature>
<protein>
    <submittedName>
        <fullName evidence="4">Uncharacterized protein</fullName>
    </submittedName>
</protein>
<dbReference type="InterPro" id="IPR012551">
    <property type="entry name" value="DUF1707_SHOCT-like"/>
</dbReference>
<evidence type="ECO:0000313" key="5">
    <source>
        <dbReference type="Proteomes" id="UP000058446"/>
    </source>
</evidence>
<evidence type="ECO:0000259" key="3">
    <source>
        <dbReference type="Pfam" id="PF09922"/>
    </source>
</evidence>
<dbReference type="EMBL" id="CP006841">
    <property type="protein sequence ID" value="ALA68138.1"/>
    <property type="molecule type" value="Genomic_DNA"/>
</dbReference>
<feature type="region of interest" description="Disordered" evidence="1">
    <location>
        <begin position="1"/>
        <end position="23"/>
    </location>
</feature>
<name>A0A0K2H2G4_9CORY</name>
<evidence type="ECO:0000259" key="2">
    <source>
        <dbReference type="Pfam" id="PF08044"/>
    </source>
</evidence>
<feature type="domain" description="Cell wall-active antibiotics response LiaF-like C-terminal" evidence="3">
    <location>
        <begin position="138"/>
        <end position="230"/>
    </location>
</feature>
<evidence type="ECO:0000256" key="1">
    <source>
        <dbReference type="SAM" id="MobiDB-lite"/>
    </source>
</evidence>
<gene>
    <name evidence="4" type="ORF">CLAC_11145</name>
</gene>
<proteinExistence type="predicted"/>
<dbReference type="AlphaFoldDB" id="A0A0K2H2G4"/>
<dbReference type="PATRIC" id="fig|1408189.4.peg.2246"/>
<dbReference type="InterPro" id="IPR024425">
    <property type="entry name" value="LiaF-like_C"/>
</dbReference>
<dbReference type="PANTHER" id="PTHR40763">
    <property type="entry name" value="MEMBRANE PROTEIN-RELATED"/>
    <property type="match status" value="1"/>
</dbReference>
<reference evidence="4 5" key="1">
    <citation type="submission" date="2013-10" db="EMBL/GenBank/DDBJ databases">
        <title>Complete genome sequence of Corynebacterium lactis DSM 45799(T), isolated from raw cow milk.</title>
        <authorList>
            <person name="Ruckert C."/>
            <person name="Albersmeier A."/>
            <person name="Lipski A."/>
            <person name="Kalinowski J."/>
        </authorList>
    </citation>
    <scope>NUCLEOTIDE SEQUENCE [LARGE SCALE GENOMIC DNA]</scope>
    <source>
        <strain evidence="4 5">RW2-5</strain>
    </source>
</reference>
<evidence type="ECO:0000313" key="4">
    <source>
        <dbReference type="EMBL" id="ALA68138.1"/>
    </source>
</evidence>
<dbReference type="RefSeq" id="WP_053412942.1">
    <property type="nucleotide sequence ID" value="NZ_CP006841.1"/>
</dbReference>
<dbReference type="Pfam" id="PF09922">
    <property type="entry name" value="LiaF-like_C"/>
    <property type="match status" value="1"/>
</dbReference>
<dbReference type="Proteomes" id="UP000058446">
    <property type="component" value="Chromosome"/>
</dbReference>